<dbReference type="GO" id="GO:0000408">
    <property type="term" value="C:EKC/KEOPS complex"/>
    <property type="evidence" value="ECO:0007669"/>
    <property type="project" value="TreeGrafter"/>
</dbReference>
<evidence type="ECO:0008006" key="8">
    <source>
        <dbReference type="Google" id="ProtNLM"/>
    </source>
</evidence>
<organism evidence="6 7">
    <name type="scientific">Ladona fulva</name>
    <name type="common">Scarce chaser dragonfly</name>
    <name type="synonym">Libellula fulva</name>
    <dbReference type="NCBI Taxonomy" id="123851"/>
    <lineage>
        <taxon>Eukaryota</taxon>
        <taxon>Metazoa</taxon>
        <taxon>Ecdysozoa</taxon>
        <taxon>Arthropoda</taxon>
        <taxon>Hexapoda</taxon>
        <taxon>Insecta</taxon>
        <taxon>Pterygota</taxon>
        <taxon>Palaeoptera</taxon>
        <taxon>Odonata</taxon>
        <taxon>Epiprocta</taxon>
        <taxon>Anisoptera</taxon>
        <taxon>Libelluloidea</taxon>
        <taxon>Libellulidae</taxon>
        <taxon>Ladona</taxon>
    </lineage>
</organism>
<comment type="subcellular location">
    <subcellularLocation>
        <location evidence="1">Nucleus</location>
    </subcellularLocation>
</comment>
<dbReference type="PANTHER" id="PTHR15840">
    <property type="entry name" value="CGI-121 FAMILY MEMBER"/>
    <property type="match status" value="1"/>
</dbReference>
<dbReference type="AlphaFoldDB" id="A0A8K0JU65"/>
<sequence>MTPEEFELDKSTNSFVQIALFRNVQNTKELKAMLLSGQLECSMINPALILAPFQIVIAVNKAVLSENQKKLTTRNVFTEVLYNLSASKNITQSLKRFGINEDDKSLVVVAIRKNEISSLDRVLPLISGDQCPIGEIKSLTDITLIQKTYNVKDEELKASQLLDSIVSRISAKDIFTFKM</sequence>
<dbReference type="Pfam" id="PF08617">
    <property type="entry name" value="CGI-121"/>
    <property type="match status" value="1"/>
</dbReference>
<dbReference type="InterPro" id="IPR013926">
    <property type="entry name" value="CGI121/TPRKB"/>
</dbReference>
<proteinExistence type="inferred from homology"/>
<dbReference type="EMBL" id="KZ308136">
    <property type="protein sequence ID" value="KAG8222533.1"/>
    <property type="molecule type" value="Genomic_DNA"/>
</dbReference>
<dbReference type="Gene3D" id="3.30.2380.10">
    <property type="entry name" value="CGI121/TPRKB"/>
    <property type="match status" value="1"/>
</dbReference>
<keyword evidence="4 5" id="KW-0539">Nucleus</keyword>
<evidence type="ECO:0000256" key="3">
    <source>
        <dbReference type="ARBA" id="ARBA00022694"/>
    </source>
</evidence>
<accession>A0A8K0JU65</accession>
<dbReference type="GO" id="GO:0005634">
    <property type="term" value="C:nucleus"/>
    <property type="evidence" value="ECO:0007669"/>
    <property type="project" value="UniProtKB-SubCell"/>
</dbReference>
<dbReference type="Proteomes" id="UP000792457">
    <property type="component" value="Unassembled WGS sequence"/>
</dbReference>
<evidence type="ECO:0000313" key="6">
    <source>
        <dbReference type="EMBL" id="KAG8222533.1"/>
    </source>
</evidence>
<protein>
    <recommendedName>
        <fullName evidence="8">EKC/KEOPS complex subunit TPRKB</fullName>
    </recommendedName>
</protein>
<dbReference type="GO" id="GO:0002949">
    <property type="term" value="P:tRNA threonylcarbamoyladenosine modification"/>
    <property type="evidence" value="ECO:0007669"/>
    <property type="project" value="TreeGrafter"/>
</dbReference>
<evidence type="ECO:0000256" key="5">
    <source>
        <dbReference type="RuleBase" id="RU004398"/>
    </source>
</evidence>
<dbReference type="SUPFAM" id="SSF143870">
    <property type="entry name" value="PF0523-like"/>
    <property type="match status" value="1"/>
</dbReference>
<dbReference type="InterPro" id="IPR036504">
    <property type="entry name" value="CGI121/TPRKB_sf"/>
</dbReference>
<dbReference type="PANTHER" id="PTHR15840:SF10">
    <property type="entry name" value="EKC_KEOPS COMPLEX SUBUNIT TPRKB"/>
    <property type="match status" value="1"/>
</dbReference>
<keyword evidence="7" id="KW-1185">Reference proteome</keyword>
<dbReference type="GO" id="GO:0005829">
    <property type="term" value="C:cytosol"/>
    <property type="evidence" value="ECO:0007669"/>
    <property type="project" value="TreeGrafter"/>
</dbReference>
<keyword evidence="3" id="KW-0819">tRNA processing</keyword>
<reference evidence="6" key="1">
    <citation type="submission" date="2013-04" db="EMBL/GenBank/DDBJ databases">
        <authorList>
            <person name="Qu J."/>
            <person name="Murali S.C."/>
            <person name="Bandaranaike D."/>
            <person name="Bellair M."/>
            <person name="Blankenburg K."/>
            <person name="Chao H."/>
            <person name="Dinh H."/>
            <person name="Doddapaneni H."/>
            <person name="Downs B."/>
            <person name="Dugan-Rocha S."/>
            <person name="Elkadiri S."/>
            <person name="Gnanaolivu R.D."/>
            <person name="Hernandez B."/>
            <person name="Javaid M."/>
            <person name="Jayaseelan J.C."/>
            <person name="Lee S."/>
            <person name="Li M."/>
            <person name="Ming W."/>
            <person name="Munidasa M."/>
            <person name="Muniz J."/>
            <person name="Nguyen L."/>
            <person name="Ongeri F."/>
            <person name="Osuji N."/>
            <person name="Pu L.-L."/>
            <person name="Puazo M."/>
            <person name="Qu C."/>
            <person name="Quiroz J."/>
            <person name="Raj R."/>
            <person name="Weissenberger G."/>
            <person name="Xin Y."/>
            <person name="Zou X."/>
            <person name="Han Y."/>
            <person name="Richards S."/>
            <person name="Worley K."/>
            <person name="Muzny D."/>
            <person name="Gibbs R."/>
        </authorList>
    </citation>
    <scope>NUCLEOTIDE SEQUENCE</scope>
    <source>
        <strain evidence="6">Sampled in the wild</strain>
    </source>
</reference>
<dbReference type="OrthoDB" id="329139at2759"/>
<name>A0A8K0JU65_LADFU</name>
<evidence type="ECO:0000256" key="1">
    <source>
        <dbReference type="ARBA" id="ARBA00004123"/>
    </source>
</evidence>
<gene>
    <name evidence="6" type="ORF">J437_LFUL004569</name>
</gene>
<comment type="caution">
    <text evidence="6">The sequence shown here is derived from an EMBL/GenBank/DDBJ whole genome shotgun (WGS) entry which is preliminary data.</text>
</comment>
<comment type="similarity">
    <text evidence="2 5">Belongs to the CGI121/TPRKB family.</text>
</comment>
<evidence type="ECO:0000313" key="7">
    <source>
        <dbReference type="Proteomes" id="UP000792457"/>
    </source>
</evidence>
<evidence type="ECO:0000256" key="2">
    <source>
        <dbReference type="ARBA" id="ARBA00005546"/>
    </source>
</evidence>
<evidence type="ECO:0000256" key="4">
    <source>
        <dbReference type="ARBA" id="ARBA00023242"/>
    </source>
</evidence>
<reference evidence="6" key="2">
    <citation type="submission" date="2017-10" db="EMBL/GenBank/DDBJ databases">
        <title>Ladona fulva Genome sequencing and assembly.</title>
        <authorList>
            <person name="Murali S."/>
            <person name="Richards S."/>
            <person name="Bandaranaike D."/>
            <person name="Bellair M."/>
            <person name="Blankenburg K."/>
            <person name="Chao H."/>
            <person name="Dinh H."/>
            <person name="Doddapaneni H."/>
            <person name="Dugan-Rocha S."/>
            <person name="Elkadiri S."/>
            <person name="Gnanaolivu R."/>
            <person name="Hernandez B."/>
            <person name="Skinner E."/>
            <person name="Javaid M."/>
            <person name="Lee S."/>
            <person name="Li M."/>
            <person name="Ming W."/>
            <person name="Munidasa M."/>
            <person name="Muniz J."/>
            <person name="Nguyen L."/>
            <person name="Hughes D."/>
            <person name="Osuji N."/>
            <person name="Pu L.-L."/>
            <person name="Puazo M."/>
            <person name="Qu C."/>
            <person name="Quiroz J."/>
            <person name="Raj R."/>
            <person name="Weissenberger G."/>
            <person name="Xin Y."/>
            <person name="Zou X."/>
            <person name="Han Y."/>
            <person name="Worley K."/>
            <person name="Muzny D."/>
            <person name="Gibbs R."/>
        </authorList>
    </citation>
    <scope>NUCLEOTIDE SEQUENCE</scope>
    <source>
        <strain evidence="6">Sampled in the wild</strain>
    </source>
</reference>